<dbReference type="EC" id="2.7.4.25" evidence="8"/>
<reference evidence="10" key="2">
    <citation type="submission" date="2021-08" db="EMBL/GenBank/DDBJ databases">
        <authorList>
            <person name="Tani A."/>
            <person name="Ola A."/>
            <person name="Ogura Y."/>
            <person name="Katsura K."/>
            <person name="Hayashi T."/>
        </authorList>
    </citation>
    <scope>NUCLEOTIDE SEQUENCE</scope>
    <source>
        <strain evidence="10">DSM 23632</strain>
    </source>
</reference>
<dbReference type="SUPFAM" id="SSF52540">
    <property type="entry name" value="P-loop containing nucleoside triphosphate hydrolases"/>
    <property type="match status" value="1"/>
</dbReference>
<dbReference type="CDD" id="cd02020">
    <property type="entry name" value="CMPK"/>
    <property type="match status" value="1"/>
</dbReference>
<dbReference type="NCBIfam" id="TIGR00017">
    <property type="entry name" value="cmk"/>
    <property type="match status" value="1"/>
</dbReference>
<evidence type="ECO:0000256" key="6">
    <source>
        <dbReference type="ARBA" id="ARBA00047615"/>
    </source>
</evidence>
<proteinExistence type="inferred from homology"/>
<keyword evidence="8" id="KW-0963">Cytoplasm</keyword>
<sequence>MPLPMPLPTTMVIAIDGPAASGKGTLAKRLAQHYGLPHLDTGLLYRAVALTLIDAGASLDDEDAAARAAARLIADRLADPRLRERAMGEAASRISAVPAVRTALLAWQQRFAGTAAGAVLDGRDIGTVVCPDARVKLYITATAQERARRRHRELGARGEDTTLADILADIEARDARDASRATAPLKAAADAVVLDTTDLDPDEAFSAARAVIDRARTQ</sequence>
<evidence type="ECO:0000256" key="3">
    <source>
        <dbReference type="ARBA" id="ARBA00022741"/>
    </source>
</evidence>
<dbReference type="HAMAP" id="MF_00238">
    <property type="entry name" value="Cytidyl_kinase_type1"/>
    <property type="match status" value="1"/>
</dbReference>
<dbReference type="EMBL" id="BPRB01000165">
    <property type="protein sequence ID" value="GJE60815.1"/>
    <property type="molecule type" value="Genomic_DNA"/>
</dbReference>
<evidence type="ECO:0000313" key="11">
    <source>
        <dbReference type="Proteomes" id="UP001055057"/>
    </source>
</evidence>
<dbReference type="Pfam" id="PF02224">
    <property type="entry name" value="Cytidylate_kin"/>
    <property type="match status" value="1"/>
</dbReference>
<evidence type="ECO:0000256" key="8">
    <source>
        <dbReference type="HAMAP-Rule" id="MF_00238"/>
    </source>
</evidence>
<keyword evidence="5 8" id="KW-0067">ATP-binding</keyword>
<dbReference type="Gene3D" id="3.40.50.300">
    <property type="entry name" value="P-loop containing nucleotide triphosphate hydrolases"/>
    <property type="match status" value="1"/>
</dbReference>
<evidence type="ECO:0000259" key="9">
    <source>
        <dbReference type="Pfam" id="PF02224"/>
    </source>
</evidence>
<gene>
    <name evidence="8 10" type="primary">cmk</name>
    <name evidence="10" type="ORF">MPOCJGCO_2933</name>
</gene>
<keyword evidence="4 8" id="KW-0418">Kinase</keyword>
<comment type="caution">
    <text evidence="10">The sequence shown here is derived from an EMBL/GenBank/DDBJ whole genome shotgun (WGS) entry which is preliminary data.</text>
</comment>
<organism evidence="10 11">
    <name type="scientific">Methylobacterium trifolii</name>
    <dbReference type="NCBI Taxonomy" id="1003092"/>
    <lineage>
        <taxon>Bacteria</taxon>
        <taxon>Pseudomonadati</taxon>
        <taxon>Pseudomonadota</taxon>
        <taxon>Alphaproteobacteria</taxon>
        <taxon>Hyphomicrobiales</taxon>
        <taxon>Methylobacteriaceae</taxon>
        <taxon>Methylobacterium</taxon>
    </lineage>
</organism>
<evidence type="ECO:0000256" key="1">
    <source>
        <dbReference type="ARBA" id="ARBA00009427"/>
    </source>
</evidence>
<comment type="catalytic activity">
    <reaction evidence="7 8">
        <text>CMP + ATP = CDP + ADP</text>
        <dbReference type="Rhea" id="RHEA:11600"/>
        <dbReference type="ChEBI" id="CHEBI:30616"/>
        <dbReference type="ChEBI" id="CHEBI:58069"/>
        <dbReference type="ChEBI" id="CHEBI:60377"/>
        <dbReference type="ChEBI" id="CHEBI:456216"/>
        <dbReference type="EC" id="2.7.4.25"/>
    </reaction>
</comment>
<name>A0ABQ4U4S9_9HYPH</name>
<dbReference type="InterPro" id="IPR027417">
    <property type="entry name" value="P-loop_NTPase"/>
</dbReference>
<reference evidence="10" key="1">
    <citation type="journal article" date="2021" name="Front. Microbiol.">
        <title>Comprehensive Comparative Genomics and Phenotyping of Methylobacterium Species.</title>
        <authorList>
            <person name="Alessa O."/>
            <person name="Ogura Y."/>
            <person name="Fujitani Y."/>
            <person name="Takami H."/>
            <person name="Hayashi T."/>
            <person name="Sahin N."/>
            <person name="Tani A."/>
        </authorList>
    </citation>
    <scope>NUCLEOTIDE SEQUENCE</scope>
    <source>
        <strain evidence="10">DSM 23632</strain>
    </source>
</reference>
<comment type="similarity">
    <text evidence="1 8">Belongs to the cytidylate kinase family. Type 1 subfamily.</text>
</comment>
<protein>
    <recommendedName>
        <fullName evidence="8">Cytidylate kinase</fullName>
        <shortName evidence="8">CK</shortName>
        <ecNumber evidence="8">2.7.4.25</ecNumber>
    </recommendedName>
    <alternativeName>
        <fullName evidence="8">Cytidine monophosphate kinase</fullName>
        <shortName evidence="8">CMP kinase</shortName>
    </alternativeName>
</protein>
<feature type="binding site" evidence="8">
    <location>
        <begin position="17"/>
        <end position="25"/>
    </location>
    <ligand>
        <name>ATP</name>
        <dbReference type="ChEBI" id="CHEBI:30616"/>
    </ligand>
</feature>
<accession>A0ABQ4U4S9</accession>
<evidence type="ECO:0000256" key="7">
    <source>
        <dbReference type="ARBA" id="ARBA00048478"/>
    </source>
</evidence>
<evidence type="ECO:0000313" key="10">
    <source>
        <dbReference type="EMBL" id="GJE60815.1"/>
    </source>
</evidence>
<comment type="catalytic activity">
    <reaction evidence="6 8">
        <text>dCMP + ATP = dCDP + ADP</text>
        <dbReference type="Rhea" id="RHEA:25094"/>
        <dbReference type="ChEBI" id="CHEBI:30616"/>
        <dbReference type="ChEBI" id="CHEBI:57566"/>
        <dbReference type="ChEBI" id="CHEBI:58593"/>
        <dbReference type="ChEBI" id="CHEBI:456216"/>
        <dbReference type="EC" id="2.7.4.25"/>
    </reaction>
</comment>
<dbReference type="Proteomes" id="UP001055057">
    <property type="component" value="Unassembled WGS sequence"/>
</dbReference>
<evidence type="ECO:0000256" key="2">
    <source>
        <dbReference type="ARBA" id="ARBA00022679"/>
    </source>
</evidence>
<keyword evidence="11" id="KW-1185">Reference proteome</keyword>
<evidence type="ECO:0000256" key="4">
    <source>
        <dbReference type="ARBA" id="ARBA00022777"/>
    </source>
</evidence>
<dbReference type="GO" id="GO:0016301">
    <property type="term" value="F:kinase activity"/>
    <property type="evidence" value="ECO:0007669"/>
    <property type="project" value="UniProtKB-KW"/>
</dbReference>
<dbReference type="InterPro" id="IPR003136">
    <property type="entry name" value="Cytidylate_kin"/>
</dbReference>
<feature type="domain" description="Cytidylate kinase" evidence="9">
    <location>
        <begin position="13"/>
        <end position="203"/>
    </location>
</feature>
<dbReference type="InterPro" id="IPR011994">
    <property type="entry name" value="Cytidylate_kinase_dom"/>
</dbReference>
<keyword evidence="2 8" id="KW-0808">Transferase</keyword>
<evidence type="ECO:0000256" key="5">
    <source>
        <dbReference type="ARBA" id="ARBA00022840"/>
    </source>
</evidence>
<comment type="subcellular location">
    <subcellularLocation>
        <location evidence="8">Cytoplasm</location>
    </subcellularLocation>
</comment>
<keyword evidence="3 8" id="KW-0547">Nucleotide-binding</keyword>